<name>A0ABV1TWB3_9ACTN</name>
<dbReference type="RefSeq" id="WP_351962531.1">
    <property type="nucleotide sequence ID" value="NZ_JBEOZM010000048.1"/>
</dbReference>
<reference evidence="1 2" key="1">
    <citation type="submission" date="2024-06" db="EMBL/GenBank/DDBJ databases">
        <title>The Natural Products Discovery Center: Release of the First 8490 Sequenced Strains for Exploring Actinobacteria Biosynthetic Diversity.</title>
        <authorList>
            <person name="Kalkreuter E."/>
            <person name="Kautsar S.A."/>
            <person name="Yang D."/>
            <person name="Bader C.D."/>
            <person name="Teijaro C.N."/>
            <person name="Fluegel L."/>
            <person name="Davis C.M."/>
            <person name="Simpson J.R."/>
            <person name="Lauterbach L."/>
            <person name="Steele A.D."/>
            <person name="Gui C."/>
            <person name="Meng S."/>
            <person name="Li G."/>
            <person name="Viehrig K."/>
            <person name="Ye F."/>
            <person name="Su P."/>
            <person name="Kiefer A.F."/>
            <person name="Nichols A."/>
            <person name="Cepeda A.J."/>
            <person name="Yan W."/>
            <person name="Fan B."/>
            <person name="Jiang Y."/>
            <person name="Adhikari A."/>
            <person name="Zheng C.-J."/>
            <person name="Schuster L."/>
            <person name="Cowan T.M."/>
            <person name="Smanski M.J."/>
            <person name="Chevrette M.G."/>
            <person name="De Carvalho L.P.S."/>
            <person name="Shen B."/>
        </authorList>
    </citation>
    <scope>NUCLEOTIDE SEQUENCE [LARGE SCALE GENOMIC DNA]</scope>
    <source>
        <strain evidence="1 2">NPDC001694</strain>
    </source>
</reference>
<dbReference type="Proteomes" id="UP001490365">
    <property type="component" value="Unassembled WGS sequence"/>
</dbReference>
<sequence length="62" mass="6846">MDLSENPIELERRAGEERGRLVGLPDDDERAAQWLRWRDASAAAQAAIGAHAGEAGLNRYEL</sequence>
<comment type="caution">
    <text evidence="1">The sequence shown here is derived from an EMBL/GenBank/DDBJ whole genome shotgun (WGS) entry which is preliminary data.</text>
</comment>
<evidence type="ECO:0000313" key="1">
    <source>
        <dbReference type="EMBL" id="MER6274315.1"/>
    </source>
</evidence>
<evidence type="ECO:0000313" key="2">
    <source>
        <dbReference type="Proteomes" id="UP001490365"/>
    </source>
</evidence>
<dbReference type="EMBL" id="JBEOZM010000048">
    <property type="protein sequence ID" value="MER6274315.1"/>
    <property type="molecule type" value="Genomic_DNA"/>
</dbReference>
<protein>
    <submittedName>
        <fullName evidence="1">Uncharacterized protein</fullName>
    </submittedName>
</protein>
<organism evidence="1 2">
    <name type="scientific">Streptomyces sp. 900105755</name>
    <dbReference type="NCBI Taxonomy" id="3154389"/>
    <lineage>
        <taxon>Bacteria</taxon>
        <taxon>Bacillati</taxon>
        <taxon>Actinomycetota</taxon>
        <taxon>Actinomycetes</taxon>
        <taxon>Kitasatosporales</taxon>
        <taxon>Streptomycetaceae</taxon>
        <taxon>Streptomyces</taxon>
    </lineage>
</organism>
<keyword evidence="2" id="KW-1185">Reference proteome</keyword>
<accession>A0ABV1TWB3</accession>
<gene>
    <name evidence="1" type="ORF">ABT211_44845</name>
</gene>
<proteinExistence type="predicted"/>